<dbReference type="EMBL" id="JAYLLH010000009">
    <property type="protein sequence ID" value="MEC3861330.1"/>
    <property type="molecule type" value="Genomic_DNA"/>
</dbReference>
<dbReference type="RefSeq" id="WP_326297046.1">
    <property type="nucleotide sequence ID" value="NZ_JAYLLH010000009.1"/>
</dbReference>
<reference evidence="3 4" key="1">
    <citation type="submission" date="2024-01" db="EMBL/GenBank/DDBJ databases">
        <title>Mesobacterium rodlantinim sp. nov., isolated from shallow sea hydrothermal systems off Kueishantao Island.</title>
        <authorList>
            <person name="Su Z."/>
            <person name="Tang K."/>
        </authorList>
    </citation>
    <scope>NUCLEOTIDE SEQUENCE [LARGE SCALE GENOMIC DNA]</scope>
    <source>
        <strain evidence="3 4">TK19101</strain>
    </source>
</reference>
<comment type="caution">
    <text evidence="3">The sequence shown here is derived from an EMBL/GenBank/DDBJ whole genome shotgun (WGS) entry which is preliminary data.</text>
</comment>
<accession>A0ABU6HFU2</accession>
<keyword evidence="3" id="KW-0547">Nucleotide-binding</keyword>
<dbReference type="Proteomes" id="UP001348149">
    <property type="component" value="Unassembled WGS sequence"/>
</dbReference>
<evidence type="ECO:0000313" key="3">
    <source>
        <dbReference type="EMBL" id="MEC3861330.1"/>
    </source>
</evidence>
<dbReference type="SUPFAM" id="SSF52540">
    <property type="entry name" value="P-loop containing nucleoside triphosphate hydrolases"/>
    <property type="match status" value="1"/>
</dbReference>
<proteinExistence type="predicted"/>
<dbReference type="InterPro" id="IPR003959">
    <property type="entry name" value="ATPase_AAA_core"/>
</dbReference>
<feature type="domain" description="ATPase AAA-type core" evidence="2">
    <location>
        <begin position="320"/>
        <end position="453"/>
    </location>
</feature>
<keyword evidence="3" id="KW-0067">ATP-binding</keyword>
<sequence length="644" mass="70995">MSLNADLMELREEDIIRHYPAAVAMLDGFDHTPRIAKMSAAAPVERSPGISTGRRFRSTTPGLVTRSTARAEGVHLIDRIRDADGDDPLTSPMQASVMHGLRRALAIALEIGAEFSTANGLSDLKRANLQGALPADRKAAFSELLAAEAVAVGYSFANALAFLLAPHATEVSVDVGAADEVLTDNAQLCLHGVLWELDQKLATLASDDARLVAVVLAHAEQVMEKLSLRAQNMGVLAGFKDRSYRVEVDDLTLRGFTPATKARGTTLTMQFKKPHQVVGNHIAKYQAMRLSKMLMAYDFDRRLNPFAELGGFIFTFMGDGKPGTGKTTLIQMMAGLINDYCGAAGYAFRYQNFGIDNIDSYQGKSGQNAKAFVQNVLDPGVIGFGTIDDIDQIAGKRGDRQSSAGQQEVTAVFMEAFAGANTVVRGNCTFGMFSNYPENVDDALRQRAGARFLVDGPQTREDYIDILALLLGKAHVIPLGQHELFAAQEIKRAVAASFESHNRPHEDGLMRVFDQVRDQIGELDTIAKLGTYLKAIQQADERFTGRAIKNITDAVKVRAMDFELPDDWMENPDLFLFRDYDTKKAMIEELRRPITVDMVVQEINRYADSEFRYADKSDEVAIEAMVRDFGRQEEAKRRYLEGKG</sequence>
<evidence type="ECO:0000256" key="1">
    <source>
        <dbReference type="SAM" id="MobiDB-lite"/>
    </source>
</evidence>
<gene>
    <name evidence="3" type="ORF">VK792_08540</name>
</gene>
<dbReference type="InterPro" id="IPR027417">
    <property type="entry name" value="P-loop_NTPase"/>
</dbReference>
<organism evidence="3 4">
    <name type="scientific">Mesobacterium hydrothermale</name>
    <dbReference type="NCBI Taxonomy" id="3111907"/>
    <lineage>
        <taxon>Bacteria</taxon>
        <taxon>Pseudomonadati</taxon>
        <taxon>Pseudomonadota</taxon>
        <taxon>Alphaproteobacteria</taxon>
        <taxon>Rhodobacterales</taxon>
        <taxon>Roseobacteraceae</taxon>
        <taxon>Mesobacterium</taxon>
    </lineage>
</organism>
<feature type="region of interest" description="Disordered" evidence="1">
    <location>
        <begin position="40"/>
        <end position="59"/>
    </location>
</feature>
<protein>
    <submittedName>
        <fullName evidence="3">ATP-binding protein</fullName>
    </submittedName>
</protein>
<dbReference type="GO" id="GO:0005524">
    <property type="term" value="F:ATP binding"/>
    <property type="evidence" value="ECO:0007669"/>
    <property type="project" value="UniProtKB-KW"/>
</dbReference>
<dbReference type="Gene3D" id="3.40.50.300">
    <property type="entry name" value="P-loop containing nucleotide triphosphate hydrolases"/>
    <property type="match status" value="1"/>
</dbReference>
<dbReference type="Pfam" id="PF00004">
    <property type="entry name" value="AAA"/>
    <property type="match status" value="1"/>
</dbReference>
<evidence type="ECO:0000313" key="4">
    <source>
        <dbReference type="Proteomes" id="UP001348149"/>
    </source>
</evidence>
<evidence type="ECO:0000259" key="2">
    <source>
        <dbReference type="Pfam" id="PF00004"/>
    </source>
</evidence>
<keyword evidence="4" id="KW-1185">Reference proteome</keyword>
<name>A0ABU6HFU2_9RHOB</name>